<sequence>MYQTANLYLSPDMKMAEVVLNNPYLMLLLEHFGISAPLQEKTIREICDEHKLHPEVFLTFAHLYNGVDYKPAERFTYREVRSIINYLSNSHSYYLGEIYPNILKLIQEMFHDKSQPEQAMVEKFFNNYFDEVREHLNYENDTVFPYITKLYQKIEERGHVNLPETYSVADYQEHHDDIEEKLTDLTNLLVKYLPNNDEPQVRRKLLFTLFELDYDLTIHSKIEDQILIPLVQQMENYLSRKTT</sequence>
<comment type="caution">
    <text evidence="3">The sequence shown here is derived from an EMBL/GenBank/DDBJ whole genome shotgun (WGS) entry which is preliminary data.</text>
</comment>
<dbReference type="SUPFAM" id="SSF48371">
    <property type="entry name" value="ARM repeat"/>
    <property type="match status" value="1"/>
</dbReference>
<dbReference type="EMBL" id="PYGC01000001">
    <property type="protein sequence ID" value="PSK85530.1"/>
    <property type="molecule type" value="Genomic_DNA"/>
</dbReference>
<evidence type="ECO:0000313" key="2">
    <source>
        <dbReference type="EMBL" id="GET20151.1"/>
    </source>
</evidence>
<dbReference type="EMBL" id="BLAU01000001">
    <property type="protein sequence ID" value="GET20151.1"/>
    <property type="molecule type" value="Genomic_DNA"/>
</dbReference>
<dbReference type="Proteomes" id="UP000240621">
    <property type="component" value="Unassembled WGS sequence"/>
</dbReference>
<name>A0A2P8CKP4_9BACT</name>
<comment type="subcellular location">
    <subcellularLocation>
        <location evidence="1">Cytoplasm</location>
    </subcellularLocation>
</comment>
<dbReference type="GO" id="GO:0005737">
    <property type="term" value="C:cytoplasm"/>
    <property type="evidence" value="ECO:0007669"/>
    <property type="project" value="UniProtKB-SubCell"/>
</dbReference>
<dbReference type="InterPro" id="IPR016024">
    <property type="entry name" value="ARM-type_fold"/>
</dbReference>
<dbReference type="Proteomes" id="UP000396862">
    <property type="component" value="Unassembled WGS sequence"/>
</dbReference>
<reference evidence="2 5" key="2">
    <citation type="submission" date="2019-10" db="EMBL/GenBank/DDBJ databases">
        <title>Prolixibacter strains distinguished by the presence of nitrate reductase genes were adept at nitrate-dependent anaerobic corrosion of metallic iron and carbon steel.</title>
        <authorList>
            <person name="Iino T."/>
            <person name="Shono N."/>
            <person name="Ito K."/>
            <person name="Nakamura R."/>
            <person name="Sueoka K."/>
            <person name="Harayama S."/>
            <person name="Ohkuma M."/>
        </authorList>
    </citation>
    <scope>NUCLEOTIDE SEQUENCE [LARGE SCALE GENOMIC DNA]</scope>
    <source>
        <strain evidence="2 5">MIC1-1</strain>
    </source>
</reference>
<reference evidence="3 4" key="1">
    <citation type="submission" date="2018-03" db="EMBL/GenBank/DDBJ databases">
        <title>Genomic Encyclopedia of Archaeal and Bacterial Type Strains, Phase II (KMG-II): from individual species to whole genera.</title>
        <authorList>
            <person name="Goeker M."/>
        </authorList>
    </citation>
    <scope>NUCLEOTIDE SEQUENCE [LARGE SCALE GENOMIC DNA]</scope>
    <source>
        <strain evidence="3 4">DSM 27267</strain>
    </source>
</reference>
<dbReference type="AlphaFoldDB" id="A0A2P8CKP4"/>
<protein>
    <submittedName>
        <fullName evidence="3">Regulator of cell morphogenesis and NO signaling</fullName>
    </submittedName>
</protein>
<gene>
    <name evidence="3" type="ORF">CLV93_101493</name>
    <name evidence="2" type="ORF">JCM18694_03970</name>
</gene>
<dbReference type="RefSeq" id="WP_170108845.1">
    <property type="nucleotide sequence ID" value="NZ_BLAU01000001.1"/>
</dbReference>
<proteinExistence type="predicted"/>
<dbReference type="PANTHER" id="PTHR36438:SF1">
    <property type="entry name" value="IRON-SULFUR CLUSTER REPAIR PROTEIN YTFE"/>
    <property type="match status" value="1"/>
</dbReference>
<evidence type="ECO:0000313" key="3">
    <source>
        <dbReference type="EMBL" id="PSK85530.1"/>
    </source>
</evidence>
<keyword evidence="5" id="KW-1185">Reference proteome</keyword>
<evidence type="ECO:0000313" key="5">
    <source>
        <dbReference type="Proteomes" id="UP000396862"/>
    </source>
</evidence>
<evidence type="ECO:0000313" key="4">
    <source>
        <dbReference type="Proteomes" id="UP000240621"/>
    </source>
</evidence>
<dbReference type="InterPro" id="IPR019903">
    <property type="entry name" value="RIC_family"/>
</dbReference>
<organism evidence="3 4">
    <name type="scientific">Prolixibacter denitrificans</name>
    <dbReference type="NCBI Taxonomy" id="1541063"/>
    <lineage>
        <taxon>Bacteria</taxon>
        <taxon>Pseudomonadati</taxon>
        <taxon>Bacteroidota</taxon>
        <taxon>Bacteroidia</taxon>
        <taxon>Marinilabiliales</taxon>
        <taxon>Prolixibacteraceae</taxon>
        <taxon>Prolixibacter</taxon>
    </lineage>
</organism>
<evidence type="ECO:0000256" key="1">
    <source>
        <dbReference type="ARBA" id="ARBA00004496"/>
    </source>
</evidence>
<dbReference type="Gene3D" id="1.20.120.520">
    <property type="entry name" value="nmb1532 protein domain like"/>
    <property type="match status" value="1"/>
</dbReference>
<dbReference type="PANTHER" id="PTHR36438">
    <property type="entry name" value="IRON-SULFUR CLUSTER REPAIR PROTEIN YTFE"/>
    <property type="match status" value="1"/>
</dbReference>
<accession>A0A2P8CKP4</accession>